<protein>
    <submittedName>
        <fullName evidence="1">DNA topology modulation protein FlaR</fullName>
    </submittedName>
</protein>
<dbReference type="InterPro" id="IPR027417">
    <property type="entry name" value="P-loop_NTPase"/>
</dbReference>
<name>A0A2I0UZT4_9BACI</name>
<dbReference type="Gene3D" id="3.40.50.300">
    <property type="entry name" value="P-loop containing nucleotide triphosphate hydrolases"/>
    <property type="match status" value="1"/>
</dbReference>
<dbReference type="Pfam" id="PF13238">
    <property type="entry name" value="AAA_18"/>
    <property type="match status" value="1"/>
</dbReference>
<evidence type="ECO:0000313" key="2">
    <source>
        <dbReference type="Proteomes" id="UP000234956"/>
    </source>
</evidence>
<dbReference type="SUPFAM" id="SSF52540">
    <property type="entry name" value="P-loop containing nucleoside triphosphate hydrolases"/>
    <property type="match status" value="1"/>
</dbReference>
<sequence length="173" mass="20817">MTIGFPQRIHIIGSVGSGKTTLARELSKTYQIPFYELDNVAWIRKDSGDIRRTDEEKKEHLQSILQTNTWIIEGIHQEEWVVESFQQADCIIFLNTPYPIRVFRIMKRFMKQKIGIEKAHYQPTFSIFFKMFRWNKRFEQKGKPKFFKQQSDLLNKILVVQHKKDLHHFLQQF</sequence>
<dbReference type="EMBL" id="PDFK01000003">
    <property type="protein sequence ID" value="PKU51587.1"/>
    <property type="molecule type" value="Genomic_DNA"/>
</dbReference>
<proteinExistence type="predicted"/>
<dbReference type="PANTHER" id="PTHR37816">
    <property type="entry name" value="YALI0E33011P"/>
    <property type="match status" value="1"/>
</dbReference>
<gene>
    <name evidence="1" type="ORF">CRI88_12875</name>
</gene>
<dbReference type="RefSeq" id="WP_101966712.1">
    <property type="nucleotide sequence ID" value="NZ_PDFK01000003.1"/>
</dbReference>
<dbReference type="AlphaFoldDB" id="A0A2I0UZT4"/>
<evidence type="ECO:0000313" key="1">
    <source>
        <dbReference type="EMBL" id="PKU51587.1"/>
    </source>
</evidence>
<comment type="caution">
    <text evidence="1">The sequence shown here is derived from an EMBL/GenBank/DDBJ whole genome shotgun (WGS) entry which is preliminary data.</text>
</comment>
<accession>A0A2I0UZT4</accession>
<reference evidence="1 2" key="1">
    <citation type="submission" date="2017-10" db="EMBL/GenBank/DDBJ databases">
        <title>Draft genome of Lysinibacillus fusiformis strain Juneja, a laboratory-derived pathogen of Drosophila melanogaster.</title>
        <authorList>
            <person name="Smith B.R."/>
            <person name="Unckless R.L."/>
        </authorList>
    </citation>
    <scope>NUCLEOTIDE SEQUENCE [LARGE SCALE GENOMIC DNA]</scope>
    <source>
        <strain evidence="1 2">Juneja</strain>
    </source>
</reference>
<dbReference type="InterPro" id="IPR052922">
    <property type="entry name" value="Cytidylate_Kinase-2"/>
</dbReference>
<dbReference type="PANTHER" id="PTHR37816:SF2">
    <property type="entry name" value="DNA TOPOLOGY MODULATION PROTEIN FLAR-RELATED PROTEIN"/>
    <property type="match status" value="1"/>
</dbReference>
<dbReference type="Proteomes" id="UP000234956">
    <property type="component" value="Unassembled WGS sequence"/>
</dbReference>
<organism evidence="1 2">
    <name type="scientific">Lysinibacillus fusiformis</name>
    <dbReference type="NCBI Taxonomy" id="28031"/>
    <lineage>
        <taxon>Bacteria</taxon>
        <taxon>Bacillati</taxon>
        <taxon>Bacillota</taxon>
        <taxon>Bacilli</taxon>
        <taxon>Bacillales</taxon>
        <taxon>Bacillaceae</taxon>
        <taxon>Lysinibacillus</taxon>
    </lineage>
</organism>